<evidence type="ECO:0000256" key="1">
    <source>
        <dbReference type="SAM" id="SignalP"/>
    </source>
</evidence>
<gene>
    <name evidence="2" type="ORF">DERP_014689</name>
</gene>
<keyword evidence="3" id="KW-1185">Reference proteome</keyword>
<evidence type="ECO:0000313" key="3">
    <source>
        <dbReference type="Proteomes" id="UP000887458"/>
    </source>
</evidence>
<comment type="caution">
    <text evidence="2">The sequence shown here is derived from an EMBL/GenBank/DDBJ whole genome shotgun (WGS) entry which is preliminary data.</text>
</comment>
<feature type="chain" id="PRO_5047127167" evidence="1">
    <location>
        <begin position="20"/>
        <end position="132"/>
    </location>
</feature>
<sequence length="132" mass="15549">MVRMLTTILVITMTIFVSCDNVTTTSNNNNLDRYYFLLSTILPFGRLHHRYRDTIDIEKSNSILENVLPPPPSNNRIVQFSRFRFIPASIEPRYHVEREVTHPQKIIFTLPDNDDDHANFIIHHFQLLTLIK</sequence>
<dbReference type="PROSITE" id="PS51257">
    <property type="entry name" value="PROKAR_LIPOPROTEIN"/>
    <property type="match status" value="1"/>
</dbReference>
<keyword evidence="1" id="KW-0732">Signal</keyword>
<organism evidence="2 3">
    <name type="scientific">Dermatophagoides pteronyssinus</name>
    <name type="common">European house dust mite</name>
    <dbReference type="NCBI Taxonomy" id="6956"/>
    <lineage>
        <taxon>Eukaryota</taxon>
        <taxon>Metazoa</taxon>
        <taxon>Ecdysozoa</taxon>
        <taxon>Arthropoda</taxon>
        <taxon>Chelicerata</taxon>
        <taxon>Arachnida</taxon>
        <taxon>Acari</taxon>
        <taxon>Acariformes</taxon>
        <taxon>Sarcoptiformes</taxon>
        <taxon>Astigmata</taxon>
        <taxon>Psoroptidia</taxon>
        <taxon>Analgoidea</taxon>
        <taxon>Pyroglyphidae</taxon>
        <taxon>Dermatophagoidinae</taxon>
        <taxon>Dermatophagoides</taxon>
    </lineage>
</organism>
<name>A0ABQ8JRT5_DERPT</name>
<protein>
    <submittedName>
        <fullName evidence="2">Uncharacterized protein</fullName>
    </submittedName>
</protein>
<feature type="signal peptide" evidence="1">
    <location>
        <begin position="1"/>
        <end position="19"/>
    </location>
</feature>
<dbReference type="EMBL" id="NJHN03000020">
    <property type="protein sequence ID" value="KAH9425252.1"/>
    <property type="molecule type" value="Genomic_DNA"/>
</dbReference>
<accession>A0ABQ8JRT5</accession>
<dbReference type="Proteomes" id="UP000887458">
    <property type="component" value="Unassembled WGS sequence"/>
</dbReference>
<reference evidence="2 3" key="1">
    <citation type="journal article" date="2018" name="J. Allergy Clin. Immunol.">
        <title>High-quality assembly of Dermatophagoides pteronyssinus genome and transcriptome reveals a wide range of novel allergens.</title>
        <authorList>
            <person name="Liu X.Y."/>
            <person name="Yang K.Y."/>
            <person name="Wang M.Q."/>
            <person name="Kwok J.S."/>
            <person name="Zeng X."/>
            <person name="Yang Z."/>
            <person name="Xiao X.J."/>
            <person name="Lau C.P."/>
            <person name="Li Y."/>
            <person name="Huang Z.M."/>
            <person name="Ba J.G."/>
            <person name="Yim A.K."/>
            <person name="Ouyang C.Y."/>
            <person name="Ngai S.M."/>
            <person name="Chan T.F."/>
            <person name="Leung E.L."/>
            <person name="Liu L."/>
            <person name="Liu Z.G."/>
            <person name="Tsui S.K."/>
        </authorList>
    </citation>
    <scope>NUCLEOTIDE SEQUENCE [LARGE SCALE GENOMIC DNA]</scope>
    <source>
        <strain evidence="2">Derp</strain>
    </source>
</reference>
<evidence type="ECO:0000313" key="2">
    <source>
        <dbReference type="EMBL" id="KAH9425252.1"/>
    </source>
</evidence>
<proteinExistence type="predicted"/>
<reference evidence="2 3" key="2">
    <citation type="journal article" date="2022" name="Mol. Biol. Evol.">
        <title>Comparative Genomics Reveals Insights into the Divergent Evolution of Astigmatic Mites and Household Pest Adaptations.</title>
        <authorList>
            <person name="Xiong Q."/>
            <person name="Wan A.T."/>
            <person name="Liu X."/>
            <person name="Fung C.S."/>
            <person name="Xiao X."/>
            <person name="Malainual N."/>
            <person name="Hou J."/>
            <person name="Wang L."/>
            <person name="Wang M."/>
            <person name="Yang K.Y."/>
            <person name="Cui Y."/>
            <person name="Leung E.L."/>
            <person name="Nong W."/>
            <person name="Shin S.K."/>
            <person name="Au S.W."/>
            <person name="Jeong K.Y."/>
            <person name="Chew F.T."/>
            <person name="Hui J.H."/>
            <person name="Leung T.F."/>
            <person name="Tungtrongchitr A."/>
            <person name="Zhong N."/>
            <person name="Liu Z."/>
            <person name="Tsui S.K."/>
        </authorList>
    </citation>
    <scope>NUCLEOTIDE SEQUENCE [LARGE SCALE GENOMIC DNA]</scope>
    <source>
        <strain evidence="2">Derp</strain>
    </source>
</reference>